<dbReference type="EMBL" id="JADCKA010000002">
    <property type="protein sequence ID" value="MBE5035166.1"/>
    <property type="molecule type" value="Genomic_DNA"/>
</dbReference>
<proteinExistence type="predicted"/>
<keyword evidence="2" id="KW-1185">Reference proteome</keyword>
<evidence type="ECO:0000313" key="2">
    <source>
        <dbReference type="Proteomes" id="UP001516588"/>
    </source>
</evidence>
<protein>
    <submittedName>
        <fullName evidence="1">Uncharacterized protein</fullName>
    </submittedName>
</protein>
<dbReference type="Proteomes" id="UP001516588">
    <property type="component" value="Unassembled WGS sequence"/>
</dbReference>
<organism evidence="1 2">
    <name type="scientific">Gallibacter intestinalis</name>
    <dbReference type="NCBI Taxonomy" id="2779356"/>
    <lineage>
        <taxon>Bacteria</taxon>
        <taxon>Bacillati</taxon>
        <taxon>Bacillota</taxon>
        <taxon>Clostridia</taxon>
        <taxon>Eubacteriales</taxon>
        <taxon>Eubacteriaceae</taxon>
        <taxon>Gallibacter</taxon>
    </lineage>
</organism>
<evidence type="ECO:0000313" key="1">
    <source>
        <dbReference type="EMBL" id="MBE5035166.1"/>
    </source>
</evidence>
<dbReference type="RefSeq" id="WP_226384830.1">
    <property type="nucleotide sequence ID" value="NZ_JADCKA010000002.1"/>
</dbReference>
<accession>A0ABR9QWA7</accession>
<sequence>MTTKNGAKKFTWKKVLLIIWILFGVYVCSRAIFYSVTSPNQVEANGGTTVYDMYMLTDHFMDTHEIKYREGTQEYKDWLDKSLNGELDEKTMADLKGEKWYDDYLIYAEGYLKYGESTEVNSVFASLGYNVVVPKEMRDMTIEDLKNDL</sequence>
<gene>
    <name evidence="1" type="ORF">INF20_02595</name>
</gene>
<comment type="caution">
    <text evidence="1">The sequence shown here is derived from an EMBL/GenBank/DDBJ whole genome shotgun (WGS) entry which is preliminary data.</text>
</comment>
<name>A0ABR9QWA7_9FIRM</name>
<reference evidence="1 2" key="1">
    <citation type="submission" date="2020-10" db="EMBL/GenBank/DDBJ databases">
        <title>ChiBAC.</title>
        <authorList>
            <person name="Zenner C."/>
            <person name="Hitch T.C.A."/>
            <person name="Clavel T."/>
        </authorList>
    </citation>
    <scope>NUCLEOTIDE SEQUENCE [LARGE SCALE GENOMIC DNA]</scope>
    <source>
        <strain evidence="1 2">DSM 108706</strain>
    </source>
</reference>